<reference evidence="1 2" key="1">
    <citation type="submission" date="2023-07" db="EMBL/GenBank/DDBJ databases">
        <title>Genomic Encyclopedia of Type Strains, Phase IV (KMG-IV): sequencing the most valuable type-strain genomes for metagenomic binning, comparative biology and taxonomic classification.</title>
        <authorList>
            <person name="Goeker M."/>
        </authorList>
    </citation>
    <scope>NUCLEOTIDE SEQUENCE [LARGE SCALE GENOMIC DNA]</scope>
    <source>
        <strain evidence="1 2">DSM 23948</strain>
    </source>
</reference>
<gene>
    <name evidence="1" type="ORF">J2S07_001209</name>
</gene>
<evidence type="ECO:0000313" key="1">
    <source>
        <dbReference type="EMBL" id="MDQ0154905.1"/>
    </source>
</evidence>
<evidence type="ECO:0008006" key="3">
    <source>
        <dbReference type="Google" id="ProtNLM"/>
    </source>
</evidence>
<accession>A0ABT9V215</accession>
<organism evidence="1 2">
    <name type="scientific">Anoxybacillus andreesenii</name>
    <dbReference type="NCBI Taxonomy" id="1325932"/>
    <lineage>
        <taxon>Bacteria</taxon>
        <taxon>Bacillati</taxon>
        <taxon>Bacillota</taxon>
        <taxon>Bacilli</taxon>
        <taxon>Bacillales</taxon>
        <taxon>Anoxybacillaceae</taxon>
        <taxon>Anoxybacillus</taxon>
    </lineage>
</organism>
<dbReference type="Proteomes" id="UP001231362">
    <property type="component" value="Unassembled WGS sequence"/>
</dbReference>
<keyword evidence="2" id="KW-1185">Reference proteome</keyword>
<protein>
    <recommendedName>
        <fullName evidence="3">DUF2577 domain-containing protein</fullName>
    </recommendedName>
</protein>
<dbReference type="EMBL" id="JAUSTU010000004">
    <property type="protein sequence ID" value="MDQ0154905.1"/>
    <property type="molecule type" value="Genomic_DNA"/>
</dbReference>
<name>A0ABT9V215_9BACL</name>
<dbReference type="InterPro" id="IPR022555">
    <property type="entry name" value="DUF2577"/>
</dbReference>
<sequence length="110" mass="12261">MIDERLEGGHDSKAIQLFRKVGYNQDVQIKLGTVKSAPPNMRINVDGMKYDLDPDDYAIAEHLTAHTRQVKINGTTSTIEYSHALKAGDRVIIASANKGQRYYVLDKAVT</sequence>
<proteinExistence type="predicted"/>
<dbReference type="RefSeq" id="WP_307149487.1">
    <property type="nucleotide sequence ID" value="NZ_JAUSTU010000004.1"/>
</dbReference>
<comment type="caution">
    <text evidence="1">The sequence shown here is derived from an EMBL/GenBank/DDBJ whole genome shotgun (WGS) entry which is preliminary data.</text>
</comment>
<dbReference type="Pfam" id="PF10844">
    <property type="entry name" value="DUF2577"/>
    <property type="match status" value="1"/>
</dbReference>
<evidence type="ECO:0000313" key="2">
    <source>
        <dbReference type="Proteomes" id="UP001231362"/>
    </source>
</evidence>